<dbReference type="SUPFAM" id="SSF50182">
    <property type="entry name" value="Sm-like ribonucleoproteins"/>
    <property type="match status" value="1"/>
</dbReference>
<dbReference type="Gene3D" id="1.10.287.1260">
    <property type="match status" value="1"/>
</dbReference>
<comment type="similarity">
    <text evidence="2">Belongs to the MscS (TC 1.A.23) family.</text>
</comment>
<evidence type="ECO:0000256" key="6">
    <source>
        <dbReference type="ARBA" id="ARBA00023136"/>
    </source>
</evidence>
<feature type="domain" description="Mechanosensitive ion channel MscS" evidence="10">
    <location>
        <begin position="366"/>
        <end position="432"/>
    </location>
</feature>
<dbReference type="InterPro" id="IPR049278">
    <property type="entry name" value="MS_channel_C"/>
</dbReference>
<evidence type="ECO:0000313" key="13">
    <source>
        <dbReference type="Proteomes" id="UP000281094"/>
    </source>
</evidence>
<feature type="signal peptide" evidence="9">
    <location>
        <begin position="1"/>
        <end position="33"/>
    </location>
</feature>
<evidence type="ECO:0000256" key="5">
    <source>
        <dbReference type="ARBA" id="ARBA00022989"/>
    </source>
</evidence>
<keyword evidence="6 8" id="KW-0472">Membrane</keyword>
<dbReference type="PANTHER" id="PTHR30566">
    <property type="entry name" value="YNAI-RELATED MECHANOSENSITIVE ION CHANNEL"/>
    <property type="match status" value="1"/>
</dbReference>
<feature type="transmembrane region" description="Helical" evidence="8">
    <location>
        <begin position="247"/>
        <end position="270"/>
    </location>
</feature>
<sequence length="561" mass="61480">MKSGPMHRYLFHALRPLLCLLILLSGLAAPALAQLPNMSGNPPSEQEETVTDAFGRTTPRGTVQGYLAAMAQNDPIQAGRFLQVEPGSARAETLAEQLRTVLDRSGRLAPVSEINNTNEGASGDGLEGDLDQVGIISSPDGDVPLLVRRIQQDGHAVWVVADETLKALPKLANQSVATLIERYTPSSLKGYELLGIPAGDWAAVPVLAFLTFLIGWCLAWALTAFAINTWLRRAPAETRDEARRVRVPLAFLFSNGLFRFACLGLGVSVIARQWTFQLYDIIAILSLVWIVFIVTSAVARRLLDTMTRREKTSAISGTKLITRLINAVALFIGLFQILDMLGFDVGTGLAALGIGGLALALGAQKTIENLVGSVMLVVDQPIRVGDLCQFEGVFGTVEDIGIRSTRVRTLEHTVVTIPNGAFSSMQIENFTRKERFLFHHQFGVRYETTAEEIERVRQALKAYLKEHPAIQDDDPAVRFLNFGADSLTMEIFVYIETRSIPKFFDYQTELLMGVMNTVQGEGVEFAFPSQTVYLSRDSRAPANFLGGKPESTARENKPPSA</sequence>
<keyword evidence="4 8" id="KW-0812">Transmembrane</keyword>
<keyword evidence="5 8" id="KW-1133">Transmembrane helix</keyword>
<name>A0A3L7JFL7_9HYPH</name>
<feature type="transmembrane region" description="Helical" evidence="8">
    <location>
        <begin position="201"/>
        <end position="227"/>
    </location>
</feature>
<dbReference type="AlphaFoldDB" id="A0A3L7JFL7"/>
<evidence type="ECO:0000256" key="7">
    <source>
        <dbReference type="SAM" id="MobiDB-lite"/>
    </source>
</evidence>
<feature type="transmembrane region" description="Helical" evidence="8">
    <location>
        <begin position="320"/>
        <end position="338"/>
    </location>
</feature>
<dbReference type="Gene3D" id="3.30.70.100">
    <property type="match status" value="1"/>
</dbReference>
<comment type="caution">
    <text evidence="12">The sequence shown here is derived from an EMBL/GenBank/DDBJ whole genome shotgun (WGS) entry which is preliminary data.</text>
</comment>
<gene>
    <name evidence="12" type="ORF">D8780_13555</name>
</gene>
<evidence type="ECO:0000259" key="10">
    <source>
        <dbReference type="Pfam" id="PF00924"/>
    </source>
</evidence>
<evidence type="ECO:0000256" key="2">
    <source>
        <dbReference type="ARBA" id="ARBA00008017"/>
    </source>
</evidence>
<dbReference type="SUPFAM" id="SSF82861">
    <property type="entry name" value="Mechanosensitive channel protein MscS (YggB), transmembrane region"/>
    <property type="match status" value="1"/>
</dbReference>
<dbReference type="InterPro" id="IPR023408">
    <property type="entry name" value="MscS_beta-dom_sf"/>
</dbReference>
<keyword evidence="3" id="KW-1003">Cell membrane</keyword>
<dbReference type="Gene3D" id="2.30.30.60">
    <property type="match status" value="1"/>
</dbReference>
<dbReference type="Pfam" id="PF21082">
    <property type="entry name" value="MS_channel_3rd"/>
    <property type="match status" value="1"/>
</dbReference>
<feature type="region of interest" description="Disordered" evidence="7">
    <location>
        <begin position="542"/>
        <end position="561"/>
    </location>
</feature>
<evidence type="ECO:0000256" key="8">
    <source>
        <dbReference type="SAM" id="Phobius"/>
    </source>
</evidence>
<accession>A0A3L7JFL7</accession>
<dbReference type="EMBL" id="RCWN01000001">
    <property type="protein sequence ID" value="RLQ89115.1"/>
    <property type="molecule type" value="Genomic_DNA"/>
</dbReference>
<dbReference type="PANTHER" id="PTHR30566:SF5">
    <property type="entry name" value="MECHANOSENSITIVE ION CHANNEL PROTEIN 1, MITOCHONDRIAL-RELATED"/>
    <property type="match status" value="1"/>
</dbReference>
<dbReference type="InterPro" id="IPR011066">
    <property type="entry name" value="MscS_channel_C_sf"/>
</dbReference>
<comment type="subcellular location">
    <subcellularLocation>
        <location evidence="1">Cell membrane</location>
        <topology evidence="1">Multi-pass membrane protein</topology>
    </subcellularLocation>
</comment>
<dbReference type="GO" id="GO:0008381">
    <property type="term" value="F:mechanosensitive monoatomic ion channel activity"/>
    <property type="evidence" value="ECO:0007669"/>
    <property type="project" value="UniProtKB-ARBA"/>
</dbReference>
<evidence type="ECO:0000256" key="4">
    <source>
        <dbReference type="ARBA" id="ARBA00022692"/>
    </source>
</evidence>
<organism evidence="12 13">
    <name type="scientific">Notoacmeibacter ruber</name>
    <dbReference type="NCBI Taxonomy" id="2670375"/>
    <lineage>
        <taxon>Bacteria</taxon>
        <taxon>Pseudomonadati</taxon>
        <taxon>Pseudomonadota</taxon>
        <taxon>Alphaproteobacteria</taxon>
        <taxon>Hyphomicrobiales</taxon>
        <taxon>Notoacmeibacteraceae</taxon>
        <taxon>Notoacmeibacter</taxon>
    </lineage>
</organism>
<dbReference type="Pfam" id="PF00924">
    <property type="entry name" value="MS_channel_2nd"/>
    <property type="match status" value="1"/>
</dbReference>
<evidence type="ECO:0000256" key="9">
    <source>
        <dbReference type="SAM" id="SignalP"/>
    </source>
</evidence>
<evidence type="ECO:0000256" key="1">
    <source>
        <dbReference type="ARBA" id="ARBA00004651"/>
    </source>
</evidence>
<proteinExistence type="inferred from homology"/>
<protein>
    <submittedName>
        <fullName evidence="12">Mechanosensitive ion channel family protein</fullName>
    </submittedName>
</protein>
<dbReference type="GO" id="GO:0005886">
    <property type="term" value="C:plasma membrane"/>
    <property type="evidence" value="ECO:0007669"/>
    <property type="project" value="UniProtKB-SubCell"/>
</dbReference>
<evidence type="ECO:0000313" key="12">
    <source>
        <dbReference type="EMBL" id="RLQ89115.1"/>
    </source>
</evidence>
<evidence type="ECO:0000259" key="11">
    <source>
        <dbReference type="Pfam" id="PF21082"/>
    </source>
</evidence>
<evidence type="ECO:0000256" key="3">
    <source>
        <dbReference type="ARBA" id="ARBA00022475"/>
    </source>
</evidence>
<feature type="domain" description="Mechanosensitive ion channel MscS C-terminal" evidence="11">
    <location>
        <begin position="441"/>
        <end position="525"/>
    </location>
</feature>
<dbReference type="InterPro" id="IPR011014">
    <property type="entry name" value="MscS_channel_TM-2"/>
</dbReference>
<feature type="chain" id="PRO_5018221376" evidence="9">
    <location>
        <begin position="34"/>
        <end position="561"/>
    </location>
</feature>
<dbReference type="Proteomes" id="UP000281094">
    <property type="component" value="Unassembled WGS sequence"/>
</dbReference>
<dbReference type="InterPro" id="IPR006685">
    <property type="entry name" value="MscS_channel_2nd"/>
</dbReference>
<dbReference type="SUPFAM" id="SSF82689">
    <property type="entry name" value="Mechanosensitive channel protein MscS (YggB), C-terminal domain"/>
    <property type="match status" value="1"/>
</dbReference>
<feature type="compositionally biased region" description="Basic and acidic residues" evidence="7">
    <location>
        <begin position="551"/>
        <end position="561"/>
    </location>
</feature>
<keyword evidence="13" id="KW-1185">Reference proteome</keyword>
<keyword evidence="9" id="KW-0732">Signal</keyword>
<feature type="transmembrane region" description="Helical" evidence="8">
    <location>
        <begin position="276"/>
        <end position="299"/>
    </location>
</feature>
<dbReference type="InterPro" id="IPR010920">
    <property type="entry name" value="LSM_dom_sf"/>
</dbReference>
<reference evidence="12 13" key="1">
    <citation type="submission" date="2018-10" db="EMBL/GenBank/DDBJ databases">
        <title>Notoacmeibacter sp. M2BS9Y-3-1, whole genome shotgun sequence.</title>
        <authorList>
            <person name="Tuo L."/>
        </authorList>
    </citation>
    <scope>NUCLEOTIDE SEQUENCE [LARGE SCALE GENOMIC DNA]</scope>
    <source>
        <strain evidence="12 13">M2BS9Y-3-1</strain>
    </source>
</reference>